<sequence length="18" mass="1902">MIINDCGKLLAVKLISGN</sequence>
<keyword evidence="2" id="KW-1185">Reference proteome</keyword>
<organism evidence="1 2">
    <name type="scientific">Photorhabdus bodei</name>
    <dbReference type="NCBI Taxonomy" id="2029681"/>
    <lineage>
        <taxon>Bacteria</taxon>
        <taxon>Pseudomonadati</taxon>
        <taxon>Pseudomonadota</taxon>
        <taxon>Gammaproteobacteria</taxon>
        <taxon>Enterobacterales</taxon>
        <taxon>Morganellaceae</taxon>
        <taxon>Photorhabdus</taxon>
    </lineage>
</organism>
<gene>
    <name evidence="1" type="ORF">GPY48_20845</name>
</gene>
<dbReference type="Proteomes" id="UP000466619">
    <property type="component" value="Unassembled WGS sequence"/>
</dbReference>
<name>A0ABX0AV44_9GAMM</name>
<evidence type="ECO:0000313" key="1">
    <source>
        <dbReference type="EMBL" id="NDL05536.1"/>
    </source>
</evidence>
<proteinExistence type="predicted"/>
<reference evidence="1 2" key="1">
    <citation type="submission" date="2019-12" db="EMBL/GenBank/DDBJ databases">
        <title>Engineering Photorhabdus to improve their lethality against agricultural pests.</title>
        <authorList>
            <person name="Machado R.A.R."/>
        </authorList>
    </citation>
    <scope>NUCLEOTIDE SEQUENCE [LARGE SCALE GENOMIC DNA]</scope>
    <source>
        <strain evidence="1 2">M-CN4</strain>
    </source>
</reference>
<evidence type="ECO:0000313" key="2">
    <source>
        <dbReference type="Proteomes" id="UP000466619"/>
    </source>
</evidence>
<comment type="caution">
    <text evidence="1">The sequence shown here is derived from an EMBL/GenBank/DDBJ whole genome shotgun (WGS) entry which is preliminary data.</text>
</comment>
<dbReference type="EMBL" id="WSFC01000067">
    <property type="protein sequence ID" value="NDL05536.1"/>
    <property type="molecule type" value="Genomic_DNA"/>
</dbReference>
<accession>A0ABX0AV44</accession>
<protein>
    <submittedName>
        <fullName evidence="1">Uncharacterized protein</fullName>
    </submittedName>
</protein>